<feature type="region of interest" description="Disordered" evidence="1">
    <location>
        <begin position="56"/>
        <end position="79"/>
    </location>
</feature>
<protein>
    <submittedName>
        <fullName evidence="2">Uncharacterized protein</fullName>
    </submittedName>
</protein>
<dbReference type="EMBL" id="JBHTGL010000008">
    <property type="protein sequence ID" value="MFD0628522.1"/>
    <property type="molecule type" value="Genomic_DNA"/>
</dbReference>
<name>A0ABW2X4N1_9ACTN</name>
<organism evidence="2 3">
    <name type="scientific">Streptomyces sanglieri</name>
    <dbReference type="NCBI Taxonomy" id="193460"/>
    <lineage>
        <taxon>Bacteria</taxon>
        <taxon>Bacillati</taxon>
        <taxon>Actinomycetota</taxon>
        <taxon>Actinomycetes</taxon>
        <taxon>Kitasatosporales</taxon>
        <taxon>Streptomycetaceae</taxon>
        <taxon>Streptomyces</taxon>
    </lineage>
</organism>
<comment type="caution">
    <text evidence="2">The sequence shown here is derived from an EMBL/GenBank/DDBJ whole genome shotgun (WGS) entry which is preliminary data.</text>
</comment>
<reference evidence="3" key="1">
    <citation type="journal article" date="2019" name="Int. J. Syst. Evol. Microbiol.">
        <title>The Global Catalogue of Microorganisms (GCM) 10K type strain sequencing project: providing services to taxonomists for standard genome sequencing and annotation.</title>
        <authorList>
            <consortium name="The Broad Institute Genomics Platform"/>
            <consortium name="The Broad Institute Genome Sequencing Center for Infectious Disease"/>
            <person name="Wu L."/>
            <person name="Ma J."/>
        </authorList>
    </citation>
    <scope>NUCLEOTIDE SEQUENCE [LARGE SCALE GENOMIC DNA]</scope>
    <source>
        <strain evidence="3">JCM 12607</strain>
    </source>
</reference>
<accession>A0ABW2X4N1</accession>
<evidence type="ECO:0000313" key="3">
    <source>
        <dbReference type="Proteomes" id="UP001596915"/>
    </source>
</evidence>
<keyword evidence="3" id="KW-1185">Reference proteome</keyword>
<proteinExistence type="predicted"/>
<sequence>MPSPAGAVEITEAEYNEGVAAIEAANAAKVAEEAAAQERARMDYEALIAAGIPPETAARMSGYNPPHPTVDGTQKSERV</sequence>
<dbReference type="Proteomes" id="UP001596915">
    <property type="component" value="Unassembled WGS sequence"/>
</dbReference>
<evidence type="ECO:0000313" key="2">
    <source>
        <dbReference type="EMBL" id="MFD0628522.1"/>
    </source>
</evidence>
<evidence type="ECO:0000256" key="1">
    <source>
        <dbReference type="SAM" id="MobiDB-lite"/>
    </source>
</evidence>
<gene>
    <name evidence="2" type="ORF">ACFQ2K_43795</name>
</gene>